<evidence type="ECO:0000313" key="5">
    <source>
        <dbReference type="Proteomes" id="UP000693970"/>
    </source>
</evidence>
<keyword evidence="5" id="KW-1185">Reference proteome</keyword>
<dbReference type="GO" id="GO:0016279">
    <property type="term" value="F:protein-lysine N-methyltransferase activity"/>
    <property type="evidence" value="ECO:0007669"/>
    <property type="project" value="TreeGrafter"/>
</dbReference>
<feature type="domain" description="SET" evidence="3">
    <location>
        <begin position="62"/>
        <end position="264"/>
    </location>
</feature>
<sequence length="437" mass="51346">MRNNLAPFRVATLLLWVISNIILPHILADDAEEILSAKPLQQPEQWQNDLVNWLISKPNGYFSDKVLWTKTEMGYNMHAAEDIPKDTTLMIIPQAALITSDGTDEECITISKMMKEYEKGEASEFYPYIRYLFGGHEGGTSTGLLPTTWSEPAKDLLKQMVGTDLYPQKFEKSQKRILVDCQQFIDRKELESMSKETAQKWQDAFIFWVSRSWSDKMVPILDMINHRNGKWLNVESTTAHSGQDIRVYALRDIKKGEQLWNTYNECLDEDCNYGRIKYSYITQHILMDYGFVEAYPRRFIFHVDAKGTDRNNKQFLVVEIDEDPEDPTKRTFEWHFRKPTDAQLHWIYNQLSRLKDMEFTMEEGLKALPDGHEKDTILAFYLAYREAFQLAMVHKDDDVSDNTFYPELPDEHEEEHDHEHEEEHDEEDDEEEDGDEL</sequence>
<feature type="compositionally biased region" description="Acidic residues" evidence="1">
    <location>
        <begin position="422"/>
        <end position="437"/>
    </location>
</feature>
<organism evidence="4 5">
    <name type="scientific">Nitzschia inconspicua</name>
    <dbReference type="NCBI Taxonomy" id="303405"/>
    <lineage>
        <taxon>Eukaryota</taxon>
        <taxon>Sar</taxon>
        <taxon>Stramenopiles</taxon>
        <taxon>Ochrophyta</taxon>
        <taxon>Bacillariophyta</taxon>
        <taxon>Bacillariophyceae</taxon>
        <taxon>Bacillariophycidae</taxon>
        <taxon>Bacillariales</taxon>
        <taxon>Bacillariaceae</taxon>
        <taxon>Nitzschia</taxon>
    </lineage>
</organism>
<dbReference type="Pfam" id="PF00856">
    <property type="entry name" value="SET"/>
    <property type="match status" value="1"/>
</dbReference>
<keyword evidence="4" id="KW-0808">Transferase</keyword>
<reference evidence="4" key="1">
    <citation type="journal article" date="2021" name="Sci. Rep.">
        <title>Diploid genomic architecture of Nitzschia inconspicua, an elite biomass production diatom.</title>
        <authorList>
            <person name="Oliver A."/>
            <person name="Podell S."/>
            <person name="Pinowska A."/>
            <person name="Traller J.C."/>
            <person name="Smith S.R."/>
            <person name="McClure R."/>
            <person name="Beliaev A."/>
            <person name="Bohutskyi P."/>
            <person name="Hill E.A."/>
            <person name="Rabines A."/>
            <person name="Zheng H."/>
            <person name="Allen L.Z."/>
            <person name="Kuo A."/>
            <person name="Grigoriev I.V."/>
            <person name="Allen A.E."/>
            <person name="Hazlebeck D."/>
            <person name="Allen E.E."/>
        </authorList>
    </citation>
    <scope>NUCLEOTIDE SEQUENCE</scope>
    <source>
        <strain evidence="4">Hildebrandi</strain>
    </source>
</reference>
<evidence type="ECO:0000313" key="4">
    <source>
        <dbReference type="EMBL" id="KAG7352596.1"/>
    </source>
</evidence>
<keyword evidence="4" id="KW-0489">Methyltransferase</keyword>
<feature type="chain" id="PRO_5039900064" evidence="2">
    <location>
        <begin position="29"/>
        <end position="437"/>
    </location>
</feature>
<dbReference type="AlphaFoldDB" id="A0A9K3KZL4"/>
<keyword evidence="2" id="KW-0732">Signal</keyword>
<dbReference type="EMBL" id="JAGRRH010000017">
    <property type="protein sequence ID" value="KAG7352596.1"/>
    <property type="molecule type" value="Genomic_DNA"/>
</dbReference>
<dbReference type="CDD" id="cd10527">
    <property type="entry name" value="SET_LSMT"/>
    <property type="match status" value="1"/>
</dbReference>
<dbReference type="PANTHER" id="PTHR13271:SF151">
    <property type="entry name" value="SET DOMAIN-CONTAINING PROTEIN 4"/>
    <property type="match status" value="1"/>
</dbReference>
<dbReference type="InterPro" id="IPR050600">
    <property type="entry name" value="SETD3_SETD6_MTase"/>
</dbReference>
<comment type="caution">
    <text evidence="4">The sequence shown here is derived from an EMBL/GenBank/DDBJ whole genome shotgun (WGS) entry which is preliminary data.</text>
</comment>
<dbReference type="PANTHER" id="PTHR13271">
    <property type="entry name" value="UNCHARACTERIZED PUTATIVE METHYLTRANSFERASE"/>
    <property type="match status" value="1"/>
</dbReference>
<gene>
    <name evidence="4" type="ORF">IV203_008644</name>
</gene>
<dbReference type="Proteomes" id="UP000693970">
    <property type="component" value="Unassembled WGS sequence"/>
</dbReference>
<dbReference type="InterPro" id="IPR001214">
    <property type="entry name" value="SET_dom"/>
</dbReference>
<feature type="region of interest" description="Disordered" evidence="1">
    <location>
        <begin position="399"/>
        <end position="437"/>
    </location>
</feature>
<dbReference type="PROSITE" id="PS50280">
    <property type="entry name" value="SET"/>
    <property type="match status" value="1"/>
</dbReference>
<accession>A0A9K3KZL4</accession>
<protein>
    <submittedName>
        <fullName evidence="4">SET methyltransferase domain containing protein</fullName>
    </submittedName>
</protein>
<dbReference type="GO" id="GO:0032259">
    <property type="term" value="P:methylation"/>
    <property type="evidence" value="ECO:0007669"/>
    <property type="project" value="UniProtKB-KW"/>
</dbReference>
<evidence type="ECO:0000259" key="3">
    <source>
        <dbReference type="PROSITE" id="PS50280"/>
    </source>
</evidence>
<reference evidence="4" key="2">
    <citation type="submission" date="2021-04" db="EMBL/GenBank/DDBJ databases">
        <authorList>
            <person name="Podell S."/>
        </authorList>
    </citation>
    <scope>NUCLEOTIDE SEQUENCE</scope>
    <source>
        <strain evidence="4">Hildebrandi</strain>
    </source>
</reference>
<name>A0A9K3KZL4_9STRA</name>
<proteinExistence type="predicted"/>
<feature type="signal peptide" evidence="2">
    <location>
        <begin position="1"/>
        <end position="28"/>
    </location>
</feature>
<evidence type="ECO:0000256" key="2">
    <source>
        <dbReference type="SAM" id="SignalP"/>
    </source>
</evidence>
<dbReference type="OrthoDB" id="44151at2759"/>
<evidence type="ECO:0000256" key="1">
    <source>
        <dbReference type="SAM" id="MobiDB-lite"/>
    </source>
</evidence>